<accession>A0A4R8HLK3</accession>
<keyword evidence="4" id="KW-0808">Transferase</keyword>
<gene>
    <name evidence="4" type="ORF">C7959_101131</name>
</gene>
<comment type="caution">
    <text evidence="4">The sequence shown here is derived from an EMBL/GenBank/DDBJ whole genome shotgun (WGS) entry which is preliminary data.</text>
</comment>
<evidence type="ECO:0000313" key="4">
    <source>
        <dbReference type="EMBL" id="TDX59244.1"/>
    </source>
</evidence>
<keyword evidence="2" id="KW-0812">Transmembrane</keyword>
<dbReference type="GO" id="GO:0016780">
    <property type="term" value="F:phosphotransferase activity, for other substituted phosphate groups"/>
    <property type="evidence" value="ECO:0007669"/>
    <property type="project" value="TreeGrafter"/>
</dbReference>
<dbReference type="RefSeq" id="WP_134114251.1">
    <property type="nucleotide sequence ID" value="NZ_SOEG01000001.1"/>
</dbReference>
<keyword evidence="5" id="KW-1185">Reference proteome</keyword>
<evidence type="ECO:0000256" key="2">
    <source>
        <dbReference type="SAM" id="Phobius"/>
    </source>
</evidence>
<feature type="domain" description="Bacterial sugar transferase" evidence="3">
    <location>
        <begin position="27"/>
        <end position="208"/>
    </location>
</feature>
<dbReference type="AlphaFoldDB" id="A0A4R8HLK3"/>
<evidence type="ECO:0000313" key="5">
    <source>
        <dbReference type="Proteomes" id="UP000295832"/>
    </source>
</evidence>
<dbReference type="PANTHER" id="PTHR30576">
    <property type="entry name" value="COLANIC BIOSYNTHESIS UDP-GLUCOSE LIPID CARRIER TRANSFERASE"/>
    <property type="match status" value="1"/>
</dbReference>
<dbReference type="STRING" id="926561.GCA_000379025_00921"/>
<proteinExistence type="inferred from homology"/>
<dbReference type="InterPro" id="IPR003362">
    <property type="entry name" value="Bact_transf"/>
</dbReference>
<sequence length="213" mass="24430">MKIKPNSDKEEILHDKNLANISYPFFKRLFDIIFSLLGIMITIPIMISIAIAIKLDSSGSIIFKQTRLGKDAKRFSIYKFRSMIQGAEEKTGAIWAKENDCRVTKVGKFLRRTRLDELPQLFNILKGEMTLVGPRPERPILAQKFEDQYPGFEDRLVVKPGLTGLAQVKGGYNLSAGQKLRFDMIYIRERNLFLDLWIVFKTIVVMIKGEGAR</sequence>
<keyword evidence="2" id="KW-0472">Membrane</keyword>
<dbReference type="PANTHER" id="PTHR30576:SF0">
    <property type="entry name" value="UNDECAPRENYL-PHOSPHATE N-ACETYLGALACTOSAMINYL 1-PHOSPHATE TRANSFERASE-RELATED"/>
    <property type="match status" value="1"/>
</dbReference>
<keyword evidence="2" id="KW-1133">Transmembrane helix</keyword>
<feature type="transmembrane region" description="Helical" evidence="2">
    <location>
        <begin position="32"/>
        <end position="53"/>
    </location>
</feature>
<reference evidence="4 5" key="1">
    <citation type="submission" date="2019-03" db="EMBL/GenBank/DDBJ databases">
        <title>Subsurface microbial communities from deep shales in Ohio and West Virginia, USA.</title>
        <authorList>
            <person name="Wrighton K."/>
        </authorList>
    </citation>
    <scope>NUCLEOTIDE SEQUENCE [LARGE SCALE GENOMIC DNA]</scope>
    <source>
        <strain evidence="4 5">MSL 6dP</strain>
    </source>
</reference>
<dbReference type="Pfam" id="PF02397">
    <property type="entry name" value="Bac_transf"/>
    <property type="match status" value="1"/>
</dbReference>
<name>A0A4R8HLK3_9FIRM</name>
<dbReference type="EMBL" id="SOEG01000001">
    <property type="protein sequence ID" value="TDX59244.1"/>
    <property type="molecule type" value="Genomic_DNA"/>
</dbReference>
<comment type="similarity">
    <text evidence="1">Belongs to the bacterial sugar transferase family.</text>
</comment>
<evidence type="ECO:0000259" key="3">
    <source>
        <dbReference type="Pfam" id="PF02397"/>
    </source>
</evidence>
<organism evidence="4 5">
    <name type="scientific">Orenia marismortui</name>
    <dbReference type="NCBI Taxonomy" id="46469"/>
    <lineage>
        <taxon>Bacteria</taxon>
        <taxon>Bacillati</taxon>
        <taxon>Bacillota</taxon>
        <taxon>Clostridia</taxon>
        <taxon>Halanaerobiales</taxon>
        <taxon>Halobacteroidaceae</taxon>
        <taxon>Orenia</taxon>
    </lineage>
</organism>
<dbReference type="Proteomes" id="UP000295832">
    <property type="component" value="Unassembled WGS sequence"/>
</dbReference>
<protein>
    <submittedName>
        <fullName evidence="4">Exopolysaccharide biosynthesis polyprenyl glycosylphosphotransferase</fullName>
    </submittedName>
</protein>
<evidence type="ECO:0000256" key="1">
    <source>
        <dbReference type="ARBA" id="ARBA00006464"/>
    </source>
</evidence>